<name>A0A6J5AC45_9BURK</name>
<evidence type="ECO:0000256" key="1">
    <source>
        <dbReference type="SAM" id="Phobius"/>
    </source>
</evidence>
<dbReference type="Proteomes" id="UP000494205">
    <property type="component" value="Unassembled WGS sequence"/>
</dbReference>
<keyword evidence="1" id="KW-0812">Transmembrane</keyword>
<dbReference type="EMBL" id="CADIJZ010000002">
    <property type="protein sequence ID" value="CAB3642109.1"/>
    <property type="molecule type" value="Genomic_DNA"/>
</dbReference>
<keyword evidence="1" id="KW-0472">Membrane</keyword>
<reference evidence="2 3" key="1">
    <citation type="submission" date="2020-04" db="EMBL/GenBank/DDBJ databases">
        <authorList>
            <person name="De Canck E."/>
        </authorList>
    </citation>
    <scope>NUCLEOTIDE SEQUENCE [LARGE SCALE GENOMIC DNA]</scope>
    <source>
        <strain evidence="2 3">LMG 27174</strain>
    </source>
</reference>
<dbReference type="AlphaFoldDB" id="A0A6J5AC45"/>
<gene>
    <name evidence="2" type="ORF">LMG27174_00484</name>
</gene>
<organism evidence="2 3">
    <name type="scientific">Paraburkholderia rhynchosiae</name>
    <dbReference type="NCBI Taxonomy" id="487049"/>
    <lineage>
        <taxon>Bacteria</taxon>
        <taxon>Pseudomonadati</taxon>
        <taxon>Pseudomonadota</taxon>
        <taxon>Betaproteobacteria</taxon>
        <taxon>Burkholderiales</taxon>
        <taxon>Burkholderiaceae</taxon>
        <taxon>Paraburkholderia</taxon>
    </lineage>
</organism>
<evidence type="ECO:0000313" key="2">
    <source>
        <dbReference type="EMBL" id="CAB3642109.1"/>
    </source>
</evidence>
<keyword evidence="1" id="KW-1133">Transmembrane helix</keyword>
<accession>A0A6J5AC45</accession>
<evidence type="ECO:0000313" key="3">
    <source>
        <dbReference type="Proteomes" id="UP000494205"/>
    </source>
</evidence>
<proteinExistence type="predicted"/>
<protein>
    <submittedName>
        <fullName evidence="2">Uncharacterized protein</fullName>
    </submittedName>
</protein>
<feature type="transmembrane region" description="Helical" evidence="1">
    <location>
        <begin position="101"/>
        <end position="121"/>
    </location>
</feature>
<sequence length="148" mass="15805">MTLLAGRWLGGLLVGLLRPSRCSSLGASSCGRPTADPCGSASSGPITACYIGAASQHFLTSAPELICYGVVDALPLKLGAFIWPLRQSQSLKDEDFMDTHLMIGVAVMFGLIGIAASRDLLRRLREQQPQLAPIKVERPEDGKQRGGR</sequence>